<feature type="region of interest" description="Disordered" evidence="1">
    <location>
        <begin position="48"/>
        <end position="73"/>
    </location>
</feature>
<dbReference type="EMBL" id="AP012029">
    <property type="protein sequence ID" value="BAJ62523.1"/>
    <property type="molecule type" value="Genomic_DNA"/>
</dbReference>
<feature type="domain" description="Putative regulatory protein FmdB zinc ribbon" evidence="2">
    <location>
        <begin position="1"/>
        <end position="43"/>
    </location>
</feature>
<sequence length="73" mass="7973">MPLYEYHCDECQEDFEKLVSLSECDVNPRCPACGSLRTRRQISTFATRGSSPTWSLSSPSASSGCSSKGSLFS</sequence>
<dbReference type="HOGENOM" id="CLU_136025_4_0_0"/>
<gene>
    <name evidence="3" type="ordered locus">ANT_04890</name>
</gene>
<dbReference type="KEGG" id="atm:ANT_04890"/>
<accession>E8N0X8</accession>
<protein>
    <recommendedName>
        <fullName evidence="2">Putative regulatory protein FmdB zinc ribbon domain-containing protein</fullName>
    </recommendedName>
</protein>
<dbReference type="InParanoid" id="E8N0X8"/>
<dbReference type="AlphaFoldDB" id="E8N0X8"/>
<dbReference type="Pfam" id="PF09723">
    <property type="entry name" value="Zn_ribbon_8"/>
    <property type="match status" value="1"/>
</dbReference>
<dbReference type="Proteomes" id="UP000008922">
    <property type="component" value="Chromosome"/>
</dbReference>
<dbReference type="eggNOG" id="COG2331">
    <property type="taxonomic scope" value="Bacteria"/>
</dbReference>
<dbReference type="InterPro" id="IPR013429">
    <property type="entry name" value="Regulatory_FmdB_Zinc_ribbon"/>
</dbReference>
<name>E8N0X8_ANATU</name>
<evidence type="ECO:0000313" key="4">
    <source>
        <dbReference type="Proteomes" id="UP000008922"/>
    </source>
</evidence>
<dbReference type="NCBIfam" id="TIGR02605">
    <property type="entry name" value="CxxC_CxxC_SSSS"/>
    <property type="match status" value="1"/>
</dbReference>
<keyword evidence="4" id="KW-1185">Reference proteome</keyword>
<proteinExistence type="predicted"/>
<evidence type="ECO:0000259" key="2">
    <source>
        <dbReference type="SMART" id="SM00834"/>
    </source>
</evidence>
<evidence type="ECO:0000313" key="3">
    <source>
        <dbReference type="EMBL" id="BAJ62523.1"/>
    </source>
</evidence>
<feature type="compositionally biased region" description="Low complexity" evidence="1">
    <location>
        <begin position="50"/>
        <end position="73"/>
    </location>
</feature>
<dbReference type="SMART" id="SM00834">
    <property type="entry name" value="CxxC_CXXC_SSSS"/>
    <property type="match status" value="1"/>
</dbReference>
<dbReference type="RefSeq" id="WP_013558919.1">
    <property type="nucleotide sequence ID" value="NC_014960.1"/>
</dbReference>
<organism evidence="3 4">
    <name type="scientific">Anaerolinea thermophila (strain DSM 14523 / JCM 11388 / NBRC 100420 / UNI-1)</name>
    <dbReference type="NCBI Taxonomy" id="926569"/>
    <lineage>
        <taxon>Bacteria</taxon>
        <taxon>Bacillati</taxon>
        <taxon>Chloroflexota</taxon>
        <taxon>Anaerolineae</taxon>
        <taxon>Anaerolineales</taxon>
        <taxon>Anaerolineaceae</taxon>
        <taxon>Anaerolinea</taxon>
    </lineage>
</organism>
<evidence type="ECO:0000256" key="1">
    <source>
        <dbReference type="SAM" id="MobiDB-lite"/>
    </source>
</evidence>
<dbReference type="STRING" id="926569.ANT_04890"/>
<dbReference type="OrthoDB" id="9813321at2"/>
<reference evidence="3 4" key="1">
    <citation type="submission" date="2010-12" db="EMBL/GenBank/DDBJ databases">
        <title>Whole genome sequence of Anaerolinea thermophila UNI-1.</title>
        <authorList>
            <person name="Narita-Yamada S."/>
            <person name="Kishi E."/>
            <person name="Watanabe Y."/>
            <person name="Takasaki K."/>
            <person name="Ankai A."/>
            <person name="Oguchi A."/>
            <person name="Fukui S."/>
            <person name="Takahashi M."/>
            <person name="Yashiro I."/>
            <person name="Hosoyama A."/>
            <person name="Sekiguchi Y."/>
            <person name="Hanada S."/>
            <person name="Fujita N."/>
        </authorList>
    </citation>
    <scope>NUCLEOTIDE SEQUENCE [LARGE SCALE GENOMIC DNA]</scope>
    <source>
        <strain evidence="4">DSM 14523 / JCM 11388 / NBRC 100420 / UNI-1</strain>
    </source>
</reference>